<name>A0A2P8G006_9BACT</name>
<protein>
    <submittedName>
        <fullName evidence="2">Uncharacterized protein DUF4353</fullName>
    </submittedName>
</protein>
<evidence type="ECO:0000256" key="1">
    <source>
        <dbReference type="SAM" id="SignalP"/>
    </source>
</evidence>
<gene>
    <name evidence="2" type="ORF">CLV60_108162</name>
</gene>
<organism evidence="2 3">
    <name type="scientific">Dyadobacter jiangsuensis</name>
    <dbReference type="NCBI Taxonomy" id="1591085"/>
    <lineage>
        <taxon>Bacteria</taxon>
        <taxon>Pseudomonadati</taxon>
        <taxon>Bacteroidota</taxon>
        <taxon>Cytophagia</taxon>
        <taxon>Cytophagales</taxon>
        <taxon>Spirosomataceae</taxon>
        <taxon>Dyadobacter</taxon>
    </lineage>
</organism>
<accession>A0A2P8G006</accession>
<keyword evidence="1" id="KW-0732">Signal</keyword>
<proteinExistence type="predicted"/>
<evidence type="ECO:0000313" key="2">
    <source>
        <dbReference type="EMBL" id="PSL27306.1"/>
    </source>
</evidence>
<dbReference type="OrthoDB" id="6116667at2"/>
<dbReference type="Pfam" id="PF14262">
    <property type="entry name" value="Cthe_2159"/>
    <property type="match status" value="1"/>
</dbReference>
<evidence type="ECO:0000313" key="3">
    <source>
        <dbReference type="Proteomes" id="UP000241964"/>
    </source>
</evidence>
<comment type="caution">
    <text evidence="2">The sequence shown here is derived from an EMBL/GenBank/DDBJ whole genome shotgun (WGS) entry which is preliminary data.</text>
</comment>
<feature type="chain" id="PRO_5015194416" evidence="1">
    <location>
        <begin position="24"/>
        <end position="510"/>
    </location>
</feature>
<dbReference type="InterPro" id="IPR025584">
    <property type="entry name" value="Cthe_2159"/>
</dbReference>
<feature type="signal peptide" evidence="1">
    <location>
        <begin position="1"/>
        <end position="23"/>
    </location>
</feature>
<reference evidence="2 3" key="1">
    <citation type="submission" date="2018-03" db="EMBL/GenBank/DDBJ databases">
        <title>Genomic Encyclopedia of Archaeal and Bacterial Type Strains, Phase II (KMG-II): from individual species to whole genera.</title>
        <authorList>
            <person name="Goeker M."/>
        </authorList>
    </citation>
    <scope>NUCLEOTIDE SEQUENCE [LARGE SCALE GENOMIC DNA]</scope>
    <source>
        <strain evidence="2 3">DSM 29057</strain>
    </source>
</reference>
<dbReference type="AlphaFoldDB" id="A0A2P8G006"/>
<dbReference type="Proteomes" id="UP000241964">
    <property type="component" value="Unassembled WGS sequence"/>
</dbReference>
<keyword evidence="3" id="KW-1185">Reference proteome</keyword>
<dbReference type="RefSeq" id="WP_106596710.1">
    <property type="nucleotide sequence ID" value="NZ_PYAS01000008.1"/>
</dbReference>
<sequence>MNLRISQFTRAAFAALLVATCLACSKDDDSTVDPGNTNADGSINIDSVSFVSAAPEGDTGTAADEDDLLANSAFSSVVSIQFGSAVTITNPLAGSGVTVTESNGDVIINATVAEVEYVLSGTTTNGSVKIYSDKKFKLTLNGVSITNADGPAINIQSEKRAFIVLNDNTTNSLTDGASYTASGEEDMKATLFSEGQMIFSGAGALSLKANYKHAICSDDYVRIISGNITVTGAASDGIHTNDAFIADGGTVSITAAGDGIQCEEGYIVINNGNFTVNVADKAITASYDTDTSIDPFVTINGGTFNIKSSAGEGIESKSVLTINNGDFNIQTADDGLNAGSFIYINGGNIYVYSTSNDGIDSNGPMTITGGRIISIAAGGPEEGFDCDRNTFKITGGILIGTGGATSSPTANVSTQPSVILGSGSANQLMHIRSSDGEAMTFTIPRAYNTMLFSSPKLKQGTTYQVYTGGTTAGTTDFFGLYTSGTYTAGTAGTSFTTSSMVTNAGGSSGR</sequence>
<dbReference type="EMBL" id="PYAS01000008">
    <property type="protein sequence ID" value="PSL27306.1"/>
    <property type="molecule type" value="Genomic_DNA"/>
</dbReference>